<evidence type="ECO:0000256" key="1">
    <source>
        <dbReference type="SAM" id="MobiDB-lite"/>
    </source>
</evidence>
<dbReference type="InParanoid" id="B8M5X2"/>
<dbReference type="VEuPathDB" id="FungiDB:TSTA_033420"/>
<feature type="region of interest" description="Disordered" evidence="1">
    <location>
        <begin position="54"/>
        <end position="93"/>
    </location>
</feature>
<keyword evidence="3" id="KW-1185">Reference proteome</keyword>
<dbReference type="AlphaFoldDB" id="B8M5X2"/>
<accession>B8M5X2</accession>
<dbReference type="Proteomes" id="UP000001745">
    <property type="component" value="Unassembled WGS sequence"/>
</dbReference>
<evidence type="ECO:0000313" key="3">
    <source>
        <dbReference type="Proteomes" id="UP000001745"/>
    </source>
</evidence>
<proteinExistence type="predicted"/>
<reference evidence="3" key="1">
    <citation type="journal article" date="2015" name="Genome Announc.">
        <title>Genome sequence of the AIDS-associated pathogen Penicillium marneffei (ATCC18224) and its near taxonomic relative Talaromyces stipitatus (ATCC10500).</title>
        <authorList>
            <person name="Nierman W.C."/>
            <person name="Fedorova-Abrams N.D."/>
            <person name="Andrianopoulos A."/>
        </authorList>
    </citation>
    <scope>NUCLEOTIDE SEQUENCE [LARGE SCALE GENOMIC DNA]</scope>
    <source>
        <strain evidence="3">ATCC 10500 / CBS 375.48 / QM 6759 / NRRL 1006</strain>
    </source>
</reference>
<organism evidence="2 3">
    <name type="scientific">Talaromyces stipitatus (strain ATCC 10500 / CBS 375.48 / QM 6759 / NRRL 1006)</name>
    <name type="common">Penicillium stipitatum</name>
    <dbReference type="NCBI Taxonomy" id="441959"/>
    <lineage>
        <taxon>Eukaryota</taxon>
        <taxon>Fungi</taxon>
        <taxon>Dikarya</taxon>
        <taxon>Ascomycota</taxon>
        <taxon>Pezizomycotina</taxon>
        <taxon>Eurotiomycetes</taxon>
        <taxon>Eurotiomycetidae</taxon>
        <taxon>Eurotiales</taxon>
        <taxon>Trichocomaceae</taxon>
        <taxon>Talaromyces</taxon>
        <taxon>Talaromyces sect. Talaromyces</taxon>
    </lineage>
</organism>
<evidence type="ECO:0000313" key="2">
    <source>
        <dbReference type="EMBL" id="EED20099.1"/>
    </source>
</evidence>
<gene>
    <name evidence="2" type="ORF">TSTA_033420</name>
</gene>
<dbReference type="GeneID" id="8105080"/>
<protein>
    <submittedName>
        <fullName evidence="2">Uncharacterized protein</fullName>
    </submittedName>
</protein>
<dbReference type="EMBL" id="EQ962654">
    <property type="protein sequence ID" value="EED20099.1"/>
    <property type="molecule type" value="Genomic_DNA"/>
</dbReference>
<name>B8M5X2_TALSN</name>
<dbReference type="HOGENOM" id="CLU_2401159_0_0_1"/>
<dbReference type="RefSeq" id="XP_002480533.1">
    <property type="nucleotide sequence ID" value="XM_002480488.1"/>
</dbReference>
<sequence>MVLFHGKSTRIVMQGPVVYLYQRGEIFLCMMAFASTMYCQVKRGEDGHLRTEASLHKSDIPPVKLNDDAMNQSDPETGDLLRDKNVPRTLGGK</sequence>